<keyword evidence="4" id="KW-0175">Coiled coil</keyword>
<dbReference type="Gene3D" id="3.30.40.10">
    <property type="entry name" value="Zinc/RING finger domain, C3HC4 (zinc finger)"/>
    <property type="match status" value="1"/>
</dbReference>
<dbReference type="EMBL" id="JAKKPZ010000018">
    <property type="protein sequence ID" value="KAI1712417.1"/>
    <property type="molecule type" value="Genomic_DNA"/>
</dbReference>
<keyword evidence="7" id="KW-1185">Reference proteome</keyword>
<evidence type="ECO:0000256" key="4">
    <source>
        <dbReference type="SAM" id="Coils"/>
    </source>
</evidence>
<reference evidence="6" key="1">
    <citation type="submission" date="2022-01" db="EMBL/GenBank/DDBJ databases">
        <title>Genome Sequence Resource for Two Populations of Ditylenchus destructor, the Migratory Endoparasitic Phytonematode.</title>
        <authorList>
            <person name="Zhang H."/>
            <person name="Lin R."/>
            <person name="Xie B."/>
        </authorList>
    </citation>
    <scope>NUCLEOTIDE SEQUENCE</scope>
    <source>
        <strain evidence="6">BazhouSP</strain>
    </source>
</reference>
<evidence type="ECO:0000313" key="6">
    <source>
        <dbReference type="EMBL" id="KAI1712417.1"/>
    </source>
</evidence>
<accession>A0AAD4R2Y6</accession>
<dbReference type="AlphaFoldDB" id="A0AAD4R2Y6"/>
<evidence type="ECO:0000256" key="2">
    <source>
        <dbReference type="ARBA" id="ARBA00022833"/>
    </source>
</evidence>
<dbReference type="Proteomes" id="UP001201812">
    <property type="component" value="Unassembled WGS sequence"/>
</dbReference>
<evidence type="ECO:0000313" key="7">
    <source>
        <dbReference type="Proteomes" id="UP001201812"/>
    </source>
</evidence>
<keyword evidence="1 3" id="KW-0479">Metal-binding</keyword>
<dbReference type="InterPro" id="IPR001841">
    <property type="entry name" value="Znf_RING"/>
</dbReference>
<comment type="caution">
    <text evidence="6">The sequence shown here is derived from an EMBL/GenBank/DDBJ whole genome shotgun (WGS) entry which is preliminary data.</text>
</comment>
<dbReference type="Pfam" id="PF13639">
    <property type="entry name" value="zf-RING_2"/>
    <property type="match status" value="1"/>
</dbReference>
<dbReference type="PROSITE" id="PS50089">
    <property type="entry name" value="ZF_RING_2"/>
    <property type="match status" value="1"/>
</dbReference>
<sequence>MTNFLCIICVDGITSETDVCSLPCGHVYHNECIKDWCNDNSMAEIEILKDELAKSRASNDTFQRHIDELHESNRSLQQQVCDHEVRLRETLKCNHDLSDELRMSEDISRDFIKRVYMCRAKISSLEATNRENEIRINQQMTDLENCRKEKMKEISCLQNALNAAIAEHETEREKWRKKSQQIQRARLETIHDLQQLKIRQCKKNADLKHRISLVLQLLNEVNPNVAENEMGILMSKENYDPGMLQGKRMRQQTRLWKKTK</sequence>
<proteinExistence type="predicted"/>
<protein>
    <submittedName>
        <fullName evidence="6">Ring finger domain-containing protein</fullName>
    </submittedName>
</protein>
<keyword evidence="1 3" id="KW-0863">Zinc-finger</keyword>
<feature type="coiled-coil region" evidence="4">
    <location>
        <begin position="38"/>
        <end position="79"/>
    </location>
</feature>
<dbReference type="SUPFAM" id="SSF57850">
    <property type="entry name" value="RING/U-box"/>
    <property type="match status" value="1"/>
</dbReference>
<name>A0AAD4R2Y6_9BILA</name>
<keyword evidence="2" id="KW-0862">Zinc</keyword>
<dbReference type="InterPro" id="IPR013083">
    <property type="entry name" value="Znf_RING/FYVE/PHD"/>
</dbReference>
<organism evidence="6 7">
    <name type="scientific">Ditylenchus destructor</name>
    <dbReference type="NCBI Taxonomy" id="166010"/>
    <lineage>
        <taxon>Eukaryota</taxon>
        <taxon>Metazoa</taxon>
        <taxon>Ecdysozoa</taxon>
        <taxon>Nematoda</taxon>
        <taxon>Chromadorea</taxon>
        <taxon>Rhabditida</taxon>
        <taxon>Tylenchina</taxon>
        <taxon>Tylenchomorpha</taxon>
        <taxon>Sphaerularioidea</taxon>
        <taxon>Anguinidae</taxon>
        <taxon>Anguininae</taxon>
        <taxon>Ditylenchus</taxon>
    </lineage>
</organism>
<gene>
    <name evidence="6" type="ORF">DdX_09502</name>
</gene>
<evidence type="ECO:0000259" key="5">
    <source>
        <dbReference type="PROSITE" id="PS50089"/>
    </source>
</evidence>
<evidence type="ECO:0000256" key="3">
    <source>
        <dbReference type="PROSITE-ProRule" id="PRU00175"/>
    </source>
</evidence>
<feature type="coiled-coil region" evidence="4">
    <location>
        <begin position="147"/>
        <end position="185"/>
    </location>
</feature>
<evidence type="ECO:0000256" key="1">
    <source>
        <dbReference type="ARBA" id="ARBA00022771"/>
    </source>
</evidence>
<feature type="domain" description="RING-type" evidence="5">
    <location>
        <begin position="6"/>
        <end position="36"/>
    </location>
</feature>
<dbReference type="GO" id="GO:0008270">
    <property type="term" value="F:zinc ion binding"/>
    <property type="evidence" value="ECO:0007669"/>
    <property type="project" value="UniProtKB-KW"/>
</dbReference>